<feature type="transmembrane region" description="Helical" evidence="9">
    <location>
        <begin position="136"/>
        <end position="156"/>
    </location>
</feature>
<keyword evidence="2 9" id="KW-0813">Transport</keyword>
<gene>
    <name evidence="12" type="ORF">MON41_12300</name>
</gene>
<evidence type="ECO:0000256" key="5">
    <source>
        <dbReference type="ARBA" id="ARBA00022692"/>
    </source>
</evidence>
<organism evidence="12 13">
    <name type="scientific">Teichococcus vastitatis</name>
    <dbReference type="NCBI Taxonomy" id="2307076"/>
    <lineage>
        <taxon>Bacteria</taxon>
        <taxon>Pseudomonadati</taxon>
        <taxon>Pseudomonadota</taxon>
        <taxon>Alphaproteobacteria</taxon>
        <taxon>Acetobacterales</taxon>
        <taxon>Roseomonadaceae</taxon>
        <taxon>Roseomonas</taxon>
    </lineage>
</organism>
<keyword evidence="4 9" id="KW-0997">Cell inner membrane</keyword>
<evidence type="ECO:0000256" key="8">
    <source>
        <dbReference type="ARBA" id="ARBA00038436"/>
    </source>
</evidence>
<evidence type="ECO:0000256" key="3">
    <source>
        <dbReference type="ARBA" id="ARBA00022475"/>
    </source>
</evidence>
<accession>A0ABS9W671</accession>
<keyword evidence="5 9" id="KW-0812">Transmembrane</keyword>
<feature type="transmembrane region" description="Helical" evidence="9">
    <location>
        <begin position="96"/>
        <end position="116"/>
    </location>
</feature>
<dbReference type="InterPro" id="IPR007387">
    <property type="entry name" value="TRAP_DctQ"/>
</dbReference>
<dbReference type="InterPro" id="IPR055348">
    <property type="entry name" value="DctQ"/>
</dbReference>
<feature type="transmembrane region" description="Helical" evidence="9">
    <location>
        <begin position="52"/>
        <end position="69"/>
    </location>
</feature>
<dbReference type="PANTHER" id="PTHR35011">
    <property type="entry name" value="2,3-DIKETO-L-GULONATE TRAP TRANSPORTER SMALL PERMEASE PROTEIN YIAM"/>
    <property type="match status" value="1"/>
</dbReference>
<name>A0ABS9W671_9PROT</name>
<comment type="subunit">
    <text evidence="9">The complex comprises the extracytoplasmic solute receptor protein and the two transmembrane proteins.</text>
</comment>
<comment type="function">
    <text evidence="9">Part of the tripartite ATP-independent periplasmic (TRAP) transport system.</text>
</comment>
<dbReference type="Proteomes" id="UP001201985">
    <property type="component" value="Unassembled WGS sequence"/>
</dbReference>
<protein>
    <recommendedName>
        <fullName evidence="9">TRAP transporter small permease protein</fullName>
    </recommendedName>
</protein>
<evidence type="ECO:0000256" key="4">
    <source>
        <dbReference type="ARBA" id="ARBA00022519"/>
    </source>
</evidence>
<evidence type="ECO:0000313" key="12">
    <source>
        <dbReference type="EMBL" id="MCI0754538.1"/>
    </source>
</evidence>
<keyword evidence="13" id="KW-1185">Reference proteome</keyword>
<proteinExistence type="inferred from homology"/>
<comment type="caution">
    <text evidence="12">The sequence shown here is derived from an EMBL/GenBank/DDBJ whole genome shotgun (WGS) entry which is preliminary data.</text>
</comment>
<dbReference type="EMBL" id="JALBUU010000004">
    <property type="protein sequence ID" value="MCI0754538.1"/>
    <property type="molecule type" value="Genomic_DNA"/>
</dbReference>
<evidence type="ECO:0000256" key="7">
    <source>
        <dbReference type="ARBA" id="ARBA00023136"/>
    </source>
</evidence>
<sequence>MRMPGATRGIARAVALLSGLGAVLASVATLLCLLLVCVSVGARYFAGNPLPVLDRCAGWLVVAIVLLAAPEAQRRFEHIGVDVLTGRLRGVARRGATLLGTLSVALVGYLLLQSGLETVAFSRMIGIMTEVEGVPVWWIQAFLPAGAFLLMLVALAQAATLLLGEEPEHLPDGSEDLPRDTLARGE</sequence>
<comment type="subcellular location">
    <subcellularLocation>
        <location evidence="1 9">Cell inner membrane</location>
        <topology evidence="1 9">Multi-pass membrane protein</topology>
    </subcellularLocation>
</comment>
<evidence type="ECO:0000313" key="13">
    <source>
        <dbReference type="Proteomes" id="UP001201985"/>
    </source>
</evidence>
<comment type="similarity">
    <text evidence="8 9">Belongs to the TRAP transporter small permease family.</text>
</comment>
<keyword evidence="3" id="KW-1003">Cell membrane</keyword>
<evidence type="ECO:0000256" key="6">
    <source>
        <dbReference type="ARBA" id="ARBA00022989"/>
    </source>
</evidence>
<evidence type="ECO:0000256" key="2">
    <source>
        <dbReference type="ARBA" id="ARBA00022448"/>
    </source>
</evidence>
<reference evidence="12 13" key="1">
    <citation type="submission" date="2022-03" db="EMBL/GenBank/DDBJ databases">
        <title>Complete genome analysis of Roseomonas KG 17.1 : a prolific producer of plant growth promoters.</title>
        <authorList>
            <person name="Saadouli I."/>
            <person name="Najjari A."/>
            <person name="Mosbah A."/>
            <person name="Ouzari H.I."/>
        </authorList>
    </citation>
    <scope>NUCLEOTIDE SEQUENCE [LARGE SCALE GENOMIC DNA]</scope>
    <source>
        <strain evidence="12 13">KG17-1</strain>
    </source>
</reference>
<evidence type="ECO:0000256" key="9">
    <source>
        <dbReference type="RuleBase" id="RU369079"/>
    </source>
</evidence>
<evidence type="ECO:0000259" key="11">
    <source>
        <dbReference type="Pfam" id="PF04290"/>
    </source>
</evidence>
<feature type="region of interest" description="Disordered" evidence="10">
    <location>
        <begin position="167"/>
        <end position="186"/>
    </location>
</feature>
<evidence type="ECO:0000256" key="10">
    <source>
        <dbReference type="SAM" id="MobiDB-lite"/>
    </source>
</evidence>
<feature type="domain" description="Tripartite ATP-independent periplasmic transporters DctQ component" evidence="11">
    <location>
        <begin position="33"/>
        <end position="162"/>
    </location>
</feature>
<dbReference type="Pfam" id="PF04290">
    <property type="entry name" value="DctQ"/>
    <property type="match status" value="1"/>
</dbReference>
<evidence type="ECO:0000256" key="1">
    <source>
        <dbReference type="ARBA" id="ARBA00004429"/>
    </source>
</evidence>
<keyword evidence="7 9" id="KW-0472">Membrane</keyword>
<dbReference type="RefSeq" id="WP_120006341.1">
    <property type="nucleotide sequence ID" value="NZ_JALBUU010000004.1"/>
</dbReference>
<feature type="transmembrane region" description="Helical" evidence="9">
    <location>
        <begin position="20"/>
        <end position="46"/>
    </location>
</feature>
<keyword evidence="6 9" id="KW-1133">Transmembrane helix</keyword>